<keyword evidence="2" id="KW-0378">Hydrolase</keyword>
<evidence type="ECO:0000256" key="1">
    <source>
        <dbReference type="ARBA" id="ARBA00022722"/>
    </source>
</evidence>
<keyword evidence="5" id="KW-0255">Endonuclease</keyword>
<dbReference type="CDD" id="cd09870">
    <property type="entry name" value="PIN_YEN1"/>
    <property type="match status" value="1"/>
</dbReference>
<dbReference type="Pfam" id="PF18380">
    <property type="entry name" value="GEN1_C"/>
    <property type="match status" value="1"/>
</dbReference>
<dbReference type="Pfam" id="PF00752">
    <property type="entry name" value="XPG_N"/>
    <property type="match status" value="1"/>
</dbReference>
<dbReference type="FunFam" id="3.40.50.1010:FF:000051">
    <property type="entry name" value="Rad2-like endonuclease, putative (AFU_orthologue AFUA_3G13260)"/>
    <property type="match status" value="1"/>
</dbReference>
<name>A0A420I691_9PEZI</name>
<evidence type="ECO:0000259" key="4">
    <source>
        <dbReference type="SMART" id="SM00485"/>
    </source>
</evidence>
<reference evidence="5 6" key="1">
    <citation type="journal article" date="2018" name="BMC Genomics">
        <title>Comparative genome analyses reveal sequence features reflecting distinct modes of host-adaptation between dicot and monocot powdery mildew.</title>
        <authorList>
            <person name="Wu Y."/>
            <person name="Ma X."/>
            <person name="Pan Z."/>
            <person name="Kale S.D."/>
            <person name="Song Y."/>
            <person name="King H."/>
            <person name="Zhang Q."/>
            <person name="Presley C."/>
            <person name="Deng X."/>
            <person name="Wei C.I."/>
            <person name="Xiao S."/>
        </authorList>
    </citation>
    <scope>NUCLEOTIDE SEQUENCE [LARGE SCALE GENOMIC DNA]</scope>
    <source>
        <strain evidence="5">UMSG2</strain>
    </source>
</reference>
<dbReference type="PANTHER" id="PTHR11081">
    <property type="entry name" value="FLAP ENDONUCLEASE FAMILY MEMBER"/>
    <property type="match status" value="1"/>
</dbReference>
<feature type="domain" description="XPG N-terminal" evidence="4">
    <location>
        <begin position="1"/>
        <end position="98"/>
    </location>
</feature>
<dbReference type="SUPFAM" id="SSF47807">
    <property type="entry name" value="5' to 3' exonuclease, C-terminal subdomain"/>
    <property type="match status" value="1"/>
</dbReference>
<dbReference type="PANTHER" id="PTHR11081:SF75">
    <property type="entry name" value="ENDONUCLEASE, PUTATIVE (AFU_ORTHOLOGUE AFUA_3G13260)-RELATED"/>
    <property type="match status" value="1"/>
</dbReference>
<keyword evidence="6" id="KW-1185">Reference proteome</keyword>
<keyword evidence="1" id="KW-0540">Nuclease</keyword>
<dbReference type="InterPro" id="IPR037316">
    <property type="entry name" value="Yen1_H3TH"/>
</dbReference>
<dbReference type="InterPro" id="IPR029060">
    <property type="entry name" value="PIN-like_dom_sf"/>
</dbReference>
<evidence type="ECO:0000313" key="5">
    <source>
        <dbReference type="EMBL" id="RKF65191.1"/>
    </source>
</evidence>
<dbReference type="FunFam" id="3.40.50.1010:FF:000037">
    <property type="entry name" value="Rad2-like endonuclease, putative (AFU_orthologue AFUA_3G13260)"/>
    <property type="match status" value="1"/>
</dbReference>
<dbReference type="EMBL" id="MCFK01001177">
    <property type="protein sequence ID" value="RKF65191.1"/>
    <property type="molecule type" value="Genomic_DNA"/>
</dbReference>
<evidence type="ECO:0000256" key="2">
    <source>
        <dbReference type="ARBA" id="ARBA00022801"/>
    </source>
</evidence>
<organism evidence="5 6">
    <name type="scientific">Erysiphe neolycopersici</name>
    <dbReference type="NCBI Taxonomy" id="212602"/>
    <lineage>
        <taxon>Eukaryota</taxon>
        <taxon>Fungi</taxon>
        <taxon>Dikarya</taxon>
        <taxon>Ascomycota</taxon>
        <taxon>Pezizomycotina</taxon>
        <taxon>Leotiomycetes</taxon>
        <taxon>Erysiphales</taxon>
        <taxon>Erysiphaceae</taxon>
        <taxon>Erysiphe</taxon>
    </lineage>
</organism>
<dbReference type="Proteomes" id="UP000286134">
    <property type="component" value="Unassembled WGS sequence"/>
</dbReference>
<dbReference type="GO" id="GO:0006281">
    <property type="term" value="P:DNA repair"/>
    <property type="evidence" value="ECO:0007669"/>
    <property type="project" value="UniProtKB-ARBA"/>
</dbReference>
<sequence length="660" mass="73616">MGIKGIYGEIGAGERIALSRLAVENYEKTGRPLRIAIDIAIWQFQIQAGRGGSDPAIRTLYYRLLRLLALTVQPLFVFDGPNKPPLKRNKRTGPSGGSVSNMLTKQLLNYFGFPYHYAPGEAEAECALLQQNGIVDAVLSEDVDTLMFGSEICLRNWSSEDSKGNKAPTHISAYFKKSVSEKYGLDREGMILIALMSGGDYNTEGIPGCGIKLACEAARAGFGKSLCQIARSDAAGYKLWRENLSREINTNSGKLFKTKHNKLKIPENFPDKEILAYYTHPVVSNAAKIMQLREEIQWHGKVDVPGLRHFVAEAFEWTYKPGAIKFIRGLAPALLVHKLRLRGDATDIDYGDIILTAMNETEIVRNICGRRVHFSSDGIAELRLIYHPLDIVGINLDMEQEEPRNDFGRNELAPCNLEDFVEDYLSNEDKDNRPGSLTRTISKSYDPTQPHKLWVPRTIARVGVPLKVEDYEDALRDPKKFLIAKAASKKAMAKRSIPSGTLNEKIKKSEDVKVSEAISKNKQQKPDLITKSVSNKYSHANLKIHTTSNSEVENTTNEPMKSTKNIAITKSNSSTSRKPSAKTKMKALDTRIAHSNYIKSLAFTRVTKPQNQDHKKLNNLVDIRTPTSISTTSSIFNTSVSEKKRHSDVSISSFQINGKT</sequence>
<dbReference type="InterPro" id="IPR006085">
    <property type="entry name" value="XPG_DNA_repair_N"/>
</dbReference>
<dbReference type="CDD" id="cd09906">
    <property type="entry name" value="H3TH_YEN1"/>
    <property type="match status" value="1"/>
</dbReference>
<dbReference type="PRINTS" id="PR00853">
    <property type="entry name" value="XPGRADSUPER"/>
</dbReference>
<dbReference type="AlphaFoldDB" id="A0A420I691"/>
<gene>
    <name evidence="5" type="ORF">OnM2_011002</name>
</gene>
<dbReference type="GO" id="GO:0008821">
    <property type="term" value="F:crossover junction DNA endonuclease activity"/>
    <property type="evidence" value="ECO:0007669"/>
    <property type="project" value="InterPro"/>
</dbReference>
<dbReference type="InterPro" id="IPR041177">
    <property type="entry name" value="GEN1_C"/>
</dbReference>
<dbReference type="STRING" id="212602.A0A420I691"/>
<dbReference type="Pfam" id="PF00867">
    <property type="entry name" value="XPG_I"/>
    <property type="match status" value="1"/>
</dbReference>
<accession>A0A420I691</accession>
<dbReference type="Gene3D" id="1.10.150.20">
    <property type="entry name" value="5' to 3' exonuclease, C-terminal subdomain"/>
    <property type="match status" value="1"/>
</dbReference>
<dbReference type="SMART" id="SM00484">
    <property type="entry name" value="XPGI"/>
    <property type="match status" value="1"/>
</dbReference>
<comment type="caution">
    <text evidence="5">The sequence shown here is derived from an EMBL/GenBank/DDBJ whole genome shotgun (WGS) entry which is preliminary data.</text>
</comment>
<dbReference type="OrthoDB" id="2959108at2759"/>
<evidence type="ECO:0000313" key="6">
    <source>
        <dbReference type="Proteomes" id="UP000286134"/>
    </source>
</evidence>
<dbReference type="Gene3D" id="3.40.50.1010">
    <property type="entry name" value="5'-nuclease"/>
    <property type="match status" value="2"/>
</dbReference>
<dbReference type="SMART" id="SM00485">
    <property type="entry name" value="XPGN"/>
    <property type="match status" value="1"/>
</dbReference>
<dbReference type="InterPro" id="IPR006086">
    <property type="entry name" value="XPG-I_dom"/>
</dbReference>
<dbReference type="GO" id="GO:0017108">
    <property type="term" value="F:5'-flap endonuclease activity"/>
    <property type="evidence" value="ECO:0007669"/>
    <property type="project" value="TreeGrafter"/>
</dbReference>
<dbReference type="SUPFAM" id="SSF88723">
    <property type="entry name" value="PIN domain-like"/>
    <property type="match status" value="1"/>
</dbReference>
<dbReference type="InterPro" id="IPR006084">
    <property type="entry name" value="XPG/Rad2"/>
</dbReference>
<feature type="domain" description="XPG-I" evidence="3">
    <location>
        <begin position="109"/>
        <end position="185"/>
    </location>
</feature>
<proteinExistence type="predicted"/>
<dbReference type="InterPro" id="IPR036279">
    <property type="entry name" value="5-3_exonuclease_C_sf"/>
</dbReference>
<protein>
    <submittedName>
        <fullName evidence="5">Flap endonuclease 1</fullName>
    </submittedName>
</protein>
<evidence type="ECO:0000259" key="3">
    <source>
        <dbReference type="SMART" id="SM00484"/>
    </source>
</evidence>